<dbReference type="Pfam" id="PF18911">
    <property type="entry name" value="PKD_4"/>
    <property type="match status" value="1"/>
</dbReference>
<dbReference type="Proteomes" id="UP000264820">
    <property type="component" value="Unplaced"/>
</dbReference>
<dbReference type="InterPro" id="IPR013783">
    <property type="entry name" value="Ig-like_fold"/>
</dbReference>
<dbReference type="InterPro" id="IPR036392">
    <property type="entry name" value="PLAT/LH2_dom_sf"/>
</dbReference>
<feature type="transmembrane region" description="Helical" evidence="9">
    <location>
        <begin position="1439"/>
        <end position="1460"/>
    </location>
</feature>
<dbReference type="Pfam" id="PF02010">
    <property type="entry name" value="REJ"/>
    <property type="match status" value="1"/>
</dbReference>
<comment type="subcellular location">
    <subcellularLocation>
        <location evidence="1">Membrane</location>
        <topology evidence="1">Multi-pass membrane protein</topology>
    </subcellularLocation>
</comment>
<dbReference type="Gene3D" id="2.60.60.20">
    <property type="entry name" value="PLAT/LH2 domain"/>
    <property type="match status" value="1"/>
</dbReference>
<dbReference type="SUPFAM" id="SSF49723">
    <property type="entry name" value="Lipase/lipooxygenase domain (PLAT/LH2 domain)"/>
    <property type="match status" value="1"/>
</dbReference>
<keyword evidence="14" id="KW-1185">Reference proteome</keyword>
<evidence type="ECO:0000256" key="9">
    <source>
        <dbReference type="SAM" id="Phobius"/>
    </source>
</evidence>
<protein>
    <recommendedName>
        <fullName evidence="15">Polycystic kidney disease protein 1-like 1</fullName>
    </recommendedName>
</protein>
<dbReference type="Gene3D" id="2.60.40.10">
    <property type="entry name" value="Immunoglobulins"/>
    <property type="match status" value="2"/>
</dbReference>
<dbReference type="InterPro" id="IPR000601">
    <property type="entry name" value="PKD_dom"/>
</dbReference>
<dbReference type="GeneTree" id="ENSGT00940000162104"/>
<evidence type="ECO:0000256" key="7">
    <source>
        <dbReference type="PROSITE-ProRule" id="PRU00152"/>
    </source>
</evidence>
<evidence type="ECO:0000256" key="1">
    <source>
        <dbReference type="ARBA" id="ARBA00004141"/>
    </source>
</evidence>
<dbReference type="PROSITE" id="PS50095">
    <property type="entry name" value="PLAT"/>
    <property type="match status" value="1"/>
</dbReference>
<keyword evidence="4" id="KW-0677">Repeat</keyword>
<dbReference type="GO" id="GO:0006816">
    <property type="term" value="P:calcium ion transport"/>
    <property type="evidence" value="ECO:0007669"/>
    <property type="project" value="TreeGrafter"/>
</dbReference>
<evidence type="ECO:0000256" key="2">
    <source>
        <dbReference type="ARBA" id="ARBA00007200"/>
    </source>
</evidence>
<dbReference type="CDD" id="cd00146">
    <property type="entry name" value="PKD"/>
    <property type="match status" value="2"/>
</dbReference>
<dbReference type="GO" id="GO:0005929">
    <property type="term" value="C:cilium"/>
    <property type="evidence" value="ECO:0007669"/>
    <property type="project" value="UniProtKB-ARBA"/>
</dbReference>
<keyword evidence="5 9" id="KW-1133">Transmembrane helix</keyword>
<evidence type="ECO:0000256" key="6">
    <source>
        <dbReference type="ARBA" id="ARBA00023136"/>
    </source>
</evidence>
<feature type="domain" description="PLAT" evidence="11">
    <location>
        <begin position="1220"/>
        <end position="1341"/>
    </location>
</feature>
<keyword evidence="3 9" id="KW-0812">Transmembrane</keyword>
<dbReference type="STRING" id="109280.ENSHCOP00000019852"/>
<evidence type="ECO:0000256" key="5">
    <source>
        <dbReference type="ARBA" id="ARBA00022989"/>
    </source>
</evidence>
<dbReference type="PROSITE" id="PS51111">
    <property type="entry name" value="REJ"/>
    <property type="match status" value="1"/>
</dbReference>
<comment type="caution">
    <text evidence="7">Lacks conserved residue(s) required for the propagation of feature annotation.</text>
</comment>
<reference evidence="13" key="2">
    <citation type="submission" date="2025-09" db="UniProtKB">
        <authorList>
            <consortium name="Ensembl"/>
        </authorList>
    </citation>
    <scope>IDENTIFICATION</scope>
</reference>
<dbReference type="Pfam" id="PF01477">
    <property type="entry name" value="PLAT"/>
    <property type="match status" value="1"/>
</dbReference>
<dbReference type="Ensembl" id="ENSHCOT00000007684.1">
    <property type="protein sequence ID" value="ENSHCOP00000019852.1"/>
    <property type="gene ID" value="ENSHCOG00000005504.1"/>
</dbReference>
<sequence>MVELGGPNDITVEFLCGTSACQSSQQVNVSDDGSFAVSCQWIWEGSAEHEISMSDGRGRGWGEPNKQMLRQIASFWNLLFFVYTARQTYPTTTDVAFSAVTDVPEPLDIFWNFGDATTARTGSRNVTKRYDTPGRYKVTVALSDGRTSLTSGALSILIQRPVKLNKLVHRASVLRNQTTTVSCRVDSGTDVTFLWSFGDGTTKMGQSVERHAFLSTGEFLMEVTVSNRVSRGSLNSVIFVLDRPCRPPPVKNMGPLKLQVRRHNIIRLGVSYEGDMECDASRGLRYTWTLSDSAGHVLPVPDAHKQLLVLPGHLLHHDTYTAVARVEVVGNVVYSNYSVRLEMIPSPPVASIQGGTNIFINHANMTALTLDGRRSYDPDFPTRPLSVKWMCQPVSSIKSSCFKRHVATGSAVLTFPTSSLQPRFDQFQFTLSVHSGALSASTEAFVTLTPSVVGRLAVSCLQCEGDQVNWDQSISVQAVCEDCEVPPNRIAYTWTLHLVNASSKSADEVPFCYTVDLSAPSAIKETTSMPSSRLHPHPPNSSQPAYPFDAFIPTEAINTFLTMTTNTSTCPPAPLLGTDVLTQNPGDDTSFHPVPHDSEGSNLVESRPRQGIWKQTLIDLPREPIDARSFASYTYTGLSSALLSFRPFSLKPGHMYMLEAIASDRILGRTQLFLRTKPIPKGMTCQVQPSKGLELYTHFGIFCTSGREDLLYEYSFSVGSEPPRMLYQGRNFQYYFSLPSGHPTNDYKVTVYTKIRSSVYGSSTQVCPVTVQVRPSFFRDVSFPNPDVVLSQSGLKNLSALIVLGDSTEICNYVSLLSGILNRLSLDSQADHRTQSHLRNVLISALCKLESPDQLSRPSAPKRYQPDQRTLSTLVAVLSCSLEAAVTAHDVTDVTREVEPHPRVGLNPVKGLTDDDLQTSRSQQLEQLVETILQTASDLILVRKGTQSAAIDCELTDFEEIQPSHWILQMNGPVVDLTLYECSTRRKVSVRTLVRPITVEMRPRQDKVSFSPNGFFFNVTREHLHQAIQLSVAFTPPPKRSFPITLLFRMFAKPSPGMHHLHKIHHWETNSTRITLPPSYLKTPGVGYLALFNGDFGKTIRRKHQSSRINYTLAVVASQCLSLDHLKGAWTPLGCSTHQADSTRAVNSSLAIWCLVAFVYEAADLDIFLSEASDVTVPVVLFLCVCLYAPALMGCRRADIVSEQSRRVHYLHDNCPREPHLYAVTVHTGLRSAYKLSAKVYVALYGGDGTSQTRELSVPGCTLFRRNSRDTFVLSAAESLGPVWGVRIWHDNSGPSPHLFVKLVEVSELGQANMESPTRLFAGQCWLSASRGDGRVERMLRVCTRGIGVARMMRLMLCDYLADFHMWMSVYSCPRPHSFTRTQRLAVCLLLFAGYACVNALIIAQTEEAVVGRNKSLTNKQSPCVSVVRYSQTEEAVDIFYHSHLTPVSVLFIVVVVRFSSSKLQLWLHSTFLSLASCFFLIQPIGILAVGVTLSIWYRNRTDFQSPSRITLKAGQQLTCALRSDSFSDLKKVKTATFGFIVNPASRVSRCSHVISDFVLFGQRRRARFLRLVRPPTVAELRLTRARRSREAFIGETLRDLCVLVAMLLLMLCIANGSSFSDHSRLNNAIRQQITGQGPAFTSIRKYEDWRKWMQSSLLNFLYKNPSSIFQRSKTSIGQPLSENMIDDASENLPRAHIRSEAMATLEALQGDGSCVAVKVQLAMYSPAPALFTTVTLLAERSPAGAMLTSAAVHSVKVYHTPTVWDYVVTVCQLLFLCLSLLHLSVQVGTAWHKGLLGYCAAPCNWLHVSVILQMVIFLYSYHDIYRSVESMEVAELLRRTDGKEHVDVSLLAAREQHIRSLRGVLLLLLTAKCATMLTLTRRSTTPVTRLIPNLVCRKRCLIFERTPNHTTPLCFQTYYLEEFETVVDELLFKLNRLHATLPPVAHHVHIDDSPVPSPTSQVRLCLAKRVILKVFFFFFLVICDRAALPRPSASGGESKSMVEELQSGRAECLSVLNDALERQTSHVTRRSDSCLTRKNITCRTTTQAPHTEVLVEVLIHNEPL</sequence>
<proteinExistence type="inferred from homology"/>
<dbReference type="GO" id="GO:0005261">
    <property type="term" value="F:monoatomic cation channel activity"/>
    <property type="evidence" value="ECO:0007669"/>
    <property type="project" value="TreeGrafter"/>
</dbReference>
<evidence type="ECO:0000259" key="12">
    <source>
        <dbReference type="PROSITE" id="PS51111"/>
    </source>
</evidence>
<organism evidence="13 14">
    <name type="scientific">Hippocampus comes</name>
    <name type="common">Tiger tail seahorse</name>
    <dbReference type="NCBI Taxonomy" id="109280"/>
    <lineage>
        <taxon>Eukaryota</taxon>
        <taxon>Metazoa</taxon>
        <taxon>Chordata</taxon>
        <taxon>Craniata</taxon>
        <taxon>Vertebrata</taxon>
        <taxon>Euteleostomi</taxon>
        <taxon>Actinopterygii</taxon>
        <taxon>Neopterygii</taxon>
        <taxon>Teleostei</taxon>
        <taxon>Neoteleostei</taxon>
        <taxon>Acanthomorphata</taxon>
        <taxon>Syngnathiaria</taxon>
        <taxon>Syngnathiformes</taxon>
        <taxon>Syngnathoidei</taxon>
        <taxon>Syngnathidae</taxon>
        <taxon>Hippocampus</taxon>
    </lineage>
</organism>
<dbReference type="PROSITE" id="PS50093">
    <property type="entry name" value="PKD"/>
    <property type="match status" value="2"/>
</dbReference>
<dbReference type="OMA" id="QQGAWTH"/>
<reference evidence="13" key="1">
    <citation type="submission" date="2025-08" db="UniProtKB">
        <authorList>
            <consortium name="Ensembl"/>
        </authorList>
    </citation>
    <scope>IDENTIFICATION</scope>
</reference>
<evidence type="ECO:0000313" key="14">
    <source>
        <dbReference type="Proteomes" id="UP000264820"/>
    </source>
</evidence>
<dbReference type="Pfam" id="PF00801">
    <property type="entry name" value="PKD"/>
    <property type="match status" value="1"/>
</dbReference>
<feature type="domain" description="PKD" evidence="10">
    <location>
        <begin position="187"/>
        <end position="240"/>
    </location>
</feature>
<dbReference type="SUPFAM" id="SSF49299">
    <property type="entry name" value="PKD domain"/>
    <property type="match status" value="1"/>
</dbReference>
<feature type="domain" description="PKD" evidence="10">
    <location>
        <begin position="105"/>
        <end position="165"/>
    </location>
</feature>
<dbReference type="PANTHER" id="PTHR46730">
    <property type="entry name" value="POLYCYSTIN-1"/>
    <property type="match status" value="1"/>
</dbReference>
<evidence type="ECO:0000259" key="11">
    <source>
        <dbReference type="PROSITE" id="PS50095"/>
    </source>
</evidence>
<comment type="similarity">
    <text evidence="2">Belongs to the polycystin family.</text>
</comment>
<dbReference type="InterPro" id="IPR022409">
    <property type="entry name" value="PKD/Chitinase_dom"/>
</dbReference>
<evidence type="ECO:0000256" key="3">
    <source>
        <dbReference type="ARBA" id="ARBA00022692"/>
    </source>
</evidence>
<dbReference type="GO" id="GO:0005886">
    <property type="term" value="C:plasma membrane"/>
    <property type="evidence" value="ECO:0007669"/>
    <property type="project" value="TreeGrafter"/>
</dbReference>
<evidence type="ECO:0000256" key="4">
    <source>
        <dbReference type="ARBA" id="ARBA00022737"/>
    </source>
</evidence>
<name>A0A3Q2Z1M3_HIPCM</name>
<dbReference type="SMART" id="SM00089">
    <property type="entry name" value="PKD"/>
    <property type="match status" value="2"/>
</dbReference>
<feature type="domain" description="REJ" evidence="12">
    <location>
        <begin position="245"/>
        <end position="854"/>
    </location>
</feature>
<evidence type="ECO:0008006" key="15">
    <source>
        <dbReference type="Google" id="ProtNLM"/>
    </source>
</evidence>
<feature type="region of interest" description="Disordered" evidence="8">
    <location>
        <begin position="896"/>
        <end position="915"/>
    </location>
</feature>
<dbReference type="InterPro" id="IPR002859">
    <property type="entry name" value="PKD/REJ-like"/>
</dbReference>
<keyword evidence="6 9" id="KW-0472">Membrane</keyword>
<dbReference type="InterPro" id="IPR001024">
    <property type="entry name" value="PLAT/LH2_dom"/>
</dbReference>
<evidence type="ECO:0000256" key="8">
    <source>
        <dbReference type="SAM" id="MobiDB-lite"/>
    </source>
</evidence>
<evidence type="ECO:0000313" key="13">
    <source>
        <dbReference type="Ensembl" id="ENSHCOP00000019852.1"/>
    </source>
</evidence>
<accession>A0A3Q2Z1M3</accession>
<feature type="transmembrane region" description="Helical" evidence="9">
    <location>
        <begin position="1175"/>
        <end position="1195"/>
    </location>
</feature>
<feature type="transmembrane region" description="Helical" evidence="9">
    <location>
        <begin position="1385"/>
        <end position="1404"/>
    </location>
</feature>
<dbReference type="PANTHER" id="PTHR46730:SF4">
    <property type="entry name" value="POLYCYSTIC KIDNEY DISEASE PROTEIN 1-LIKE 1"/>
    <property type="match status" value="1"/>
</dbReference>
<evidence type="ECO:0000259" key="10">
    <source>
        <dbReference type="PROSITE" id="PS50093"/>
    </source>
</evidence>
<dbReference type="InterPro" id="IPR035986">
    <property type="entry name" value="PKD_dom_sf"/>
</dbReference>
<dbReference type="SMART" id="SM00308">
    <property type="entry name" value="LH2"/>
    <property type="match status" value="1"/>
</dbReference>
<feature type="transmembrane region" description="Helical" evidence="9">
    <location>
        <begin position="1472"/>
        <end position="1498"/>
    </location>
</feature>
<dbReference type="InterPro" id="IPR014010">
    <property type="entry name" value="REJ_dom"/>
</dbReference>